<feature type="compositionally biased region" description="Polar residues" evidence="2">
    <location>
        <begin position="84"/>
        <end position="98"/>
    </location>
</feature>
<dbReference type="PANTHER" id="PTHR45615:SF66">
    <property type="entry name" value="CARD DOMAIN-CONTAINING PROTEIN"/>
    <property type="match status" value="1"/>
</dbReference>
<comment type="caution">
    <text evidence="3">The sequence shown here is derived from an EMBL/GenBank/DDBJ whole genome shotgun (WGS) entry which is preliminary data.</text>
</comment>
<reference evidence="3 4" key="1">
    <citation type="journal article" date="2015" name="PLoS Pathog.">
        <title>Leptomonas seymouri: Adaptations to the Dixenous Life Cycle Analyzed by Genome Sequencing, Transcriptome Profiling and Co-infection with Leishmania donovani.</title>
        <authorList>
            <person name="Kraeva N."/>
            <person name="Butenko A."/>
            <person name="Hlavacova J."/>
            <person name="Kostygov A."/>
            <person name="Myskova J."/>
            <person name="Grybchuk D."/>
            <person name="Lestinova T."/>
            <person name="Votypka J."/>
            <person name="Volf P."/>
            <person name="Opperdoes F."/>
            <person name="Flegontov P."/>
            <person name="Lukes J."/>
            <person name="Yurchenko V."/>
        </authorList>
    </citation>
    <scope>NUCLEOTIDE SEQUENCE [LARGE SCALE GENOMIC DNA]</scope>
    <source>
        <strain evidence="3 4">ATCC 30220</strain>
    </source>
</reference>
<dbReference type="PANTHER" id="PTHR45615">
    <property type="entry name" value="MYOSIN HEAVY CHAIN, NON-MUSCLE"/>
    <property type="match status" value="1"/>
</dbReference>
<gene>
    <name evidence="3" type="ORF">ABL78_3947</name>
</gene>
<feature type="region of interest" description="Disordered" evidence="2">
    <location>
        <begin position="1268"/>
        <end position="1312"/>
    </location>
</feature>
<feature type="compositionally biased region" description="Polar residues" evidence="2">
    <location>
        <begin position="63"/>
        <end position="72"/>
    </location>
</feature>
<accession>A0A0N1HXA0</accession>
<feature type="region of interest" description="Disordered" evidence="2">
    <location>
        <begin position="918"/>
        <end position="983"/>
    </location>
</feature>
<dbReference type="OMA" id="CAMEQAT"/>
<evidence type="ECO:0000256" key="2">
    <source>
        <dbReference type="SAM" id="MobiDB-lite"/>
    </source>
</evidence>
<dbReference type="OrthoDB" id="266542at2759"/>
<feature type="compositionally biased region" description="Low complexity" evidence="2">
    <location>
        <begin position="120"/>
        <end position="140"/>
    </location>
</feature>
<feature type="coiled-coil region" evidence="1">
    <location>
        <begin position="397"/>
        <end position="601"/>
    </location>
</feature>
<feature type="region of interest" description="Disordered" evidence="2">
    <location>
        <begin position="118"/>
        <end position="156"/>
    </location>
</feature>
<feature type="compositionally biased region" description="Basic and acidic residues" evidence="2">
    <location>
        <begin position="881"/>
        <end position="897"/>
    </location>
</feature>
<dbReference type="EMBL" id="LJSK01000107">
    <property type="protein sequence ID" value="KPI86994.1"/>
    <property type="molecule type" value="Genomic_DNA"/>
</dbReference>
<evidence type="ECO:0000313" key="4">
    <source>
        <dbReference type="Proteomes" id="UP000038009"/>
    </source>
</evidence>
<feature type="region of interest" description="Disordered" evidence="2">
    <location>
        <begin position="855"/>
        <end position="897"/>
    </location>
</feature>
<dbReference type="InterPro" id="IPR027267">
    <property type="entry name" value="AH/BAR_dom_sf"/>
</dbReference>
<feature type="compositionally biased region" description="Low complexity" evidence="2">
    <location>
        <begin position="973"/>
        <end position="983"/>
    </location>
</feature>
<protein>
    <submittedName>
        <fullName evidence="3">Uncharacterized protein</fullName>
    </submittedName>
</protein>
<evidence type="ECO:0000256" key="1">
    <source>
        <dbReference type="SAM" id="Coils"/>
    </source>
</evidence>
<feature type="coiled-coil region" evidence="1">
    <location>
        <begin position="202"/>
        <end position="310"/>
    </location>
</feature>
<organism evidence="3 4">
    <name type="scientific">Leptomonas seymouri</name>
    <dbReference type="NCBI Taxonomy" id="5684"/>
    <lineage>
        <taxon>Eukaryota</taxon>
        <taxon>Discoba</taxon>
        <taxon>Euglenozoa</taxon>
        <taxon>Kinetoplastea</taxon>
        <taxon>Metakinetoplastina</taxon>
        <taxon>Trypanosomatida</taxon>
        <taxon>Trypanosomatidae</taxon>
        <taxon>Leishmaniinae</taxon>
        <taxon>Leptomonas</taxon>
    </lineage>
</organism>
<keyword evidence="4" id="KW-1185">Reference proteome</keyword>
<feature type="region of interest" description="Disordered" evidence="2">
    <location>
        <begin position="636"/>
        <end position="698"/>
    </location>
</feature>
<dbReference type="VEuPathDB" id="TriTrypDB:Lsey_0107_0130"/>
<feature type="compositionally biased region" description="Low complexity" evidence="2">
    <location>
        <begin position="1424"/>
        <end position="1437"/>
    </location>
</feature>
<dbReference type="SUPFAM" id="SSF103657">
    <property type="entry name" value="BAR/IMD domain-like"/>
    <property type="match status" value="1"/>
</dbReference>
<dbReference type="Proteomes" id="UP000038009">
    <property type="component" value="Unassembled WGS sequence"/>
</dbReference>
<evidence type="ECO:0000313" key="3">
    <source>
        <dbReference type="EMBL" id="KPI86994.1"/>
    </source>
</evidence>
<feature type="compositionally biased region" description="Low complexity" evidence="2">
    <location>
        <begin position="1385"/>
        <end position="1410"/>
    </location>
</feature>
<feature type="region of interest" description="Disordered" evidence="2">
    <location>
        <begin position="1332"/>
        <end position="1468"/>
    </location>
</feature>
<feature type="compositionally biased region" description="Polar residues" evidence="2">
    <location>
        <begin position="25"/>
        <end position="44"/>
    </location>
</feature>
<feature type="compositionally biased region" description="Low complexity" evidence="2">
    <location>
        <begin position="658"/>
        <end position="670"/>
    </location>
</feature>
<name>A0A0N1HXA0_LEPSE</name>
<proteinExistence type="predicted"/>
<sequence>MPMPVPLHVPPRLDYQDGLPPYSAQRANLTHSTDLSANQDSSSGAIRGSRDAPHLFSSHRAAPSTSPALQSTPRHRTPAGGVEASSSFVLGKQSGSPNSKRRINPHVWKDGADIAAAPHASDTTTSSLSASSSSSMPPSMQFKTPRRQVRSEVAEGSVDWSRKLNGTTQDFENSLLSPARLHQTEISSSAAGVMTVPLPVLVEQQKQRIRTLVNERDSLAEDLRELRDLFRRLSDDYDQATRELEARQLRLESLQTQQSVTQEELAQAQALKDRQTQRIQQFETEWRERTEVLRTQLDALMQERDAVQSQRDASMSENSDLRLQLTKLQGELYRADVKHRESLREQAGAHAQELRAALQEKDEQLQTRAAVSRHEARLTQQQLSQLGASQTAAQEDREALRWRLAELEAVVDKKERLRSELARMVTALRTQVTEQEHQARGDAQRYAQRAQELEQTYLAQLNQEQRRCQTLQEELAAARRALQEAHRQHEVLAESHAANTRDITARYAKQEDDLREQLRSARAELVESCSIAARHEAVAHRRQRETEVLRASIASQQEERTKLEEARSAQTQQLLRAESRVEILKTRLQEKEREAELLRCTMEQTAWTSEMRNAMQHTLATVFDVPRAVAMKWLQKKDTSPSEFTTPQLEWQGDERTSQSASSALQPQAQGQREAAGASPTQTAAGGARVKVSSPPSQALTLSHQKCVSIHGATHHHETPAVEAESLRSPIRSANASAEATTTQHVETIERTIGKPATPLISVVKSSHSYAPPPLHPGATSTVMAPTAAAAAVVAAPRSALPAPPCHSPISAADASAFFRRTLSFTSAYAAASANTTVHLSPSQPRHQYNLSANEGAAHGEGAGGEAGDGLVENSLSRAPRGGERGSSRHPSKKDEEVFFDDFSTAVVRRDAAQRHMMSAPAVTATPRGPRAASAQATRPGASAFLPSPHHGTTSRRGNRKLQATPGSGNGQSGSAAATQSTPGARAAELLAQLPPYSPVAAAATTAASITSTPFSSASAMAARQRHADHVEDDEDGLQQYLKETVQQVLAGQRSDALLQRHQAQPPSSLWPALRQGVRGYSHYTQLYDGSAPRSVQGGMAGGEEEVEEDFGSVSRPRSVLSALPWQQRMALDRQVNDTAPPAAVIGGQGSHHDGGALAQMRVRTSPKTNPLAVAAASTKSGASPHVVHTPAKASTRGETAEAGDRAKQRVEAGLADTLEKLARRQQKLLQSLGNTTVEASLPHTNVPFPFVGGAAAPTYPTVGAGLTQPSSESRLHASVAGAGGTPINMPQRIDRSDTHDAQQLSDAASSDVVLDPRQLSYATASTAYAVQAPQADTQAHERRIRSGPLAAPWQLPNPALSRPDGSDGEIKGGRSQLGYRHGGAPSTASPTLLSAPSSSSVSASDAGAPLLSASSDSKVQRDAAPAARPVSVSPASGQHGEPSAPPSPGRLSAASETGSRDAAAGVTARGTVGEGIAFGADGTSTKDFATAVGGMSTAATALTSFSEVSSLSQLERRFAYPLTL</sequence>
<feature type="region of interest" description="Disordered" evidence="2">
    <location>
        <begin position="1"/>
        <end position="104"/>
    </location>
</feature>
<feature type="region of interest" description="Disordered" evidence="2">
    <location>
        <begin position="1177"/>
        <end position="1206"/>
    </location>
</feature>
<feature type="compositionally biased region" description="Gly residues" evidence="2">
    <location>
        <begin position="859"/>
        <end position="868"/>
    </location>
</feature>
<keyword evidence="1" id="KW-0175">Coiled coil</keyword>